<organism evidence="1 2">
    <name type="scientific">Roseivivax jejudonensis</name>
    <dbReference type="NCBI Taxonomy" id="1529041"/>
    <lineage>
        <taxon>Bacteria</taxon>
        <taxon>Pseudomonadati</taxon>
        <taxon>Pseudomonadota</taxon>
        <taxon>Alphaproteobacteria</taxon>
        <taxon>Rhodobacterales</taxon>
        <taxon>Roseobacteraceae</taxon>
        <taxon>Roseivivax</taxon>
    </lineage>
</organism>
<sequence length="80" mass="8745">MTISTFDAGTSQTRSLSDIVSAIAPRKFKFDPLGLVSGYRSYTIYTRLAAKSDAELAELGIARTDLPRVAMEAVFQNRDA</sequence>
<accession>A0A1X6ZX46</accession>
<dbReference type="RefSeq" id="WP_085792940.1">
    <property type="nucleotide sequence ID" value="NZ_FWFK01000006.1"/>
</dbReference>
<gene>
    <name evidence="1" type="ORF">ROJ8625_03253</name>
</gene>
<evidence type="ECO:0000313" key="1">
    <source>
        <dbReference type="EMBL" id="SLN64178.1"/>
    </source>
</evidence>
<evidence type="ECO:0008006" key="3">
    <source>
        <dbReference type="Google" id="ProtNLM"/>
    </source>
</evidence>
<dbReference type="Proteomes" id="UP000193570">
    <property type="component" value="Unassembled WGS sequence"/>
</dbReference>
<dbReference type="EMBL" id="FWFK01000006">
    <property type="protein sequence ID" value="SLN64178.1"/>
    <property type="molecule type" value="Genomic_DNA"/>
</dbReference>
<dbReference type="OrthoDB" id="7871660at2"/>
<protein>
    <recommendedName>
        <fullName evidence="3">DUF1127 domain-containing protein</fullName>
    </recommendedName>
</protein>
<dbReference type="AlphaFoldDB" id="A0A1X6ZX46"/>
<keyword evidence="2" id="KW-1185">Reference proteome</keyword>
<evidence type="ECO:0000313" key="2">
    <source>
        <dbReference type="Proteomes" id="UP000193570"/>
    </source>
</evidence>
<reference evidence="1 2" key="1">
    <citation type="submission" date="2017-03" db="EMBL/GenBank/DDBJ databases">
        <authorList>
            <person name="Afonso C.L."/>
            <person name="Miller P.J."/>
            <person name="Scott M.A."/>
            <person name="Spackman E."/>
            <person name="Goraichik I."/>
            <person name="Dimitrov K.M."/>
            <person name="Suarez D.L."/>
            <person name="Swayne D.E."/>
        </authorList>
    </citation>
    <scope>NUCLEOTIDE SEQUENCE [LARGE SCALE GENOMIC DNA]</scope>
    <source>
        <strain evidence="1 2">CECT 8625</strain>
    </source>
</reference>
<name>A0A1X6ZX46_9RHOB</name>
<proteinExistence type="predicted"/>